<dbReference type="PANTHER" id="PTHR18937">
    <property type="entry name" value="STRUCTURAL MAINTENANCE OF CHROMOSOMES SMC FAMILY MEMBER"/>
    <property type="match status" value="1"/>
</dbReference>
<evidence type="ECO:0000256" key="8">
    <source>
        <dbReference type="ARBA" id="ARBA00023054"/>
    </source>
</evidence>
<dbReference type="InterPro" id="IPR036277">
    <property type="entry name" value="SMC_hinge_sf"/>
</dbReference>
<dbReference type="Proteomes" id="UP001152747">
    <property type="component" value="Unassembled WGS sequence"/>
</dbReference>
<dbReference type="InterPro" id="IPR027417">
    <property type="entry name" value="P-loop_NTPase"/>
</dbReference>
<keyword evidence="11" id="KW-0131">Cell cycle</keyword>
<evidence type="ECO:0000256" key="7">
    <source>
        <dbReference type="ARBA" id="ARBA00022840"/>
    </source>
</evidence>
<feature type="region of interest" description="Disordered" evidence="13">
    <location>
        <begin position="1475"/>
        <end position="1525"/>
    </location>
</feature>
<feature type="compositionally biased region" description="Basic and acidic residues" evidence="13">
    <location>
        <begin position="41"/>
        <end position="51"/>
    </location>
</feature>
<evidence type="ECO:0000256" key="3">
    <source>
        <dbReference type="ARBA" id="ARBA00018693"/>
    </source>
</evidence>
<evidence type="ECO:0000256" key="1">
    <source>
        <dbReference type="ARBA" id="ARBA00004123"/>
    </source>
</evidence>
<evidence type="ECO:0000256" key="10">
    <source>
        <dbReference type="ARBA" id="ARBA00023242"/>
    </source>
</evidence>
<feature type="compositionally biased region" description="Polar residues" evidence="13">
    <location>
        <begin position="1436"/>
        <end position="1455"/>
    </location>
</feature>
<comment type="caution">
    <text evidence="15">The sequence shown here is derived from an EMBL/GenBank/DDBJ whole genome shotgun (WGS) entry which is preliminary data.</text>
</comment>
<keyword evidence="4" id="KW-0132">Cell division</keyword>
<dbReference type="Pfam" id="PF02463">
    <property type="entry name" value="SMC_N"/>
    <property type="match status" value="1"/>
</dbReference>
<feature type="coiled-coil region" evidence="12">
    <location>
        <begin position="779"/>
        <end position="841"/>
    </location>
</feature>
<dbReference type="GO" id="GO:0051301">
    <property type="term" value="P:cell division"/>
    <property type="evidence" value="ECO:0007669"/>
    <property type="project" value="UniProtKB-KW"/>
</dbReference>
<proteinExistence type="inferred from homology"/>
<feature type="coiled-coil region" evidence="12">
    <location>
        <begin position="937"/>
        <end position="1005"/>
    </location>
</feature>
<comment type="subcellular location">
    <subcellularLocation>
        <location evidence="1">Nucleus</location>
    </subcellularLocation>
</comment>
<dbReference type="SUPFAM" id="SSF75553">
    <property type="entry name" value="Smc hinge domain"/>
    <property type="match status" value="1"/>
</dbReference>
<keyword evidence="8 12" id="KW-0175">Coiled coil</keyword>
<dbReference type="PANTHER" id="PTHR18937:SF173">
    <property type="entry name" value="STRUCTURAL MAINTENANCE OF CHROMOSOMES PROTEIN 4"/>
    <property type="match status" value="1"/>
</dbReference>
<protein>
    <recommendedName>
        <fullName evidence="3">Structural maintenance of chromosomes protein 4</fullName>
    </recommendedName>
</protein>
<evidence type="ECO:0000259" key="14">
    <source>
        <dbReference type="SMART" id="SM00968"/>
    </source>
</evidence>
<dbReference type="Pfam" id="PF06470">
    <property type="entry name" value="SMC_hinge"/>
    <property type="match status" value="1"/>
</dbReference>
<comment type="similarity">
    <text evidence="2">Belongs to the SMC family. SMC4 subfamily.</text>
</comment>
<reference evidence="15" key="1">
    <citation type="submission" date="2022-11" db="EMBL/GenBank/DDBJ databases">
        <authorList>
            <person name="Kikuchi T."/>
        </authorList>
    </citation>
    <scope>NUCLEOTIDE SEQUENCE</scope>
    <source>
        <strain evidence="15">PS1010</strain>
    </source>
</reference>
<evidence type="ECO:0000256" key="4">
    <source>
        <dbReference type="ARBA" id="ARBA00022618"/>
    </source>
</evidence>
<dbReference type="OrthoDB" id="5575062at2759"/>
<gene>
    <name evidence="15" type="ORF">CAMP_LOCUS8559</name>
</gene>
<accession>A0A9P1II20</accession>
<dbReference type="Gene3D" id="1.20.1060.20">
    <property type="match status" value="1"/>
</dbReference>
<dbReference type="GO" id="GO:0007076">
    <property type="term" value="P:mitotic chromosome condensation"/>
    <property type="evidence" value="ECO:0007669"/>
    <property type="project" value="TreeGrafter"/>
</dbReference>
<dbReference type="PIRSF" id="PIRSF005719">
    <property type="entry name" value="SMC"/>
    <property type="match status" value="1"/>
</dbReference>
<dbReference type="FunFam" id="3.40.50.300:FF:000585">
    <property type="entry name" value="Structural maintenance of chromosomes 4"/>
    <property type="match status" value="1"/>
</dbReference>
<keyword evidence="9" id="KW-0226">DNA condensation</keyword>
<dbReference type="InterPro" id="IPR003395">
    <property type="entry name" value="RecF/RecN/SMC_N"/>
</dbReference>
<dbReference type="SMART" id="SM00968">
    <property type="entry name" value="SMC_hinge"/>
    <property type="match status" value="1"/>
</dbReference>
<feature type="coiled-coil region" evidence="12">
    <location>
        <begin position="866"/>
        <end position="893"/>
    </location>
</feature>
<dbReference type="GO" id="GO:0005524">
    <property type="term" value="F:ATP binding"/>
    <property type="evidence" value="ECO:0007669"/>
    <property type="project" value="UniProtKB-KW"/>
</dbReference>
<feature type="region of interest" description="Disordered" evidence="13">
    <location>
        <begin position="1420"/>
        <end position="1458"/>
    </location>
</feature>
<name>A0A9P1II20_9PELO</name>
<evidence type="ECO:0000256" key="5">
    <source>
        <dbReference type="ARBA" id="ARBA00022741"/>
    </source>
</evidence>
<dbReference type="InterPro" id="IPR024704">
    <property type="entry name" value="SMC"/>
</dbReference>
<keyword evidence="16" id="KW-1185">Reference proteome</keyword>
<evidence type="ECO:0000313" key="16">
    <source>
        <dbReference type="Proteomes" id="UP001152747"/>
    </source>
</evidence>
<dbReference type="EMBL" id="CANHGI010000003">
    <property type="protein sequence ID" value="CAI5445922.1"/>
    <property type="molecule type" value="Genomic_DNA"/>
</dbReference>
<dbReference type="GO" id="GO:0000796">
    <property type="term" value="C:condensin complex"/>
    <property type="evidence" value="ECO:0007669"/>
    <property type="project" value="TreeGrafter"/>
</dbReference>
<evidence type="ECO:0000313" key="15">
    <source>
        <dbReference type="EMBL" id="CAI5445922.1"/>
    </source>
</evidence>
<dbReference type="GO" id="GO:0016887">
    <property type="term" value="F:ATP hydrolysis activity"/>
    <property type="evidence" value="ECO:0007669"/>
    <property type="project" value="InterPro"/>
</dbReference>
<evidence type="ECO:0000256" key="13">
    <source>
        <dbReference type="SAM" id="MobiDB-lite"/>
    </source>
</evidence>
<dbReference type="Gene3D" id="3.30.70.1620">
    <property type="match status" value="1"/>
</dbReference>
<dbReference type="SUPFAM" id="SSF52540">
    <property type="entry name" value="P-loop containing nucleoside triphosphate hydrolases"/>
    <property type="match status" value="1"/>
</dbReference>
<keyword evidence="6" id="KW-0498">Mitosis</keyword>
<evidence type="ECO:0000256" key="2">
    <source>
        <dbReference type="ARBA" id="ARBA00006005"/>
    </source>
</evidence>
<feature type="region of interest" description="Disordered" evidence="13">
    <location>
        <begin position="1"/>
        <end position="63"/>
    </location>
</feature>
<keyword evidence="7" id="KW-0067">ATP-binding</keyword>
<dbReference type="FunFam" id="3.40.50.300:FF:000481">
    <property type="entry name" value="Structural maintenance of chromosomes 4"/>
    <property type="match status" value="1"/>
</dbReference>
<evidence type="ECO:0000256" key="9">
    <source>
        <dbReference type="ARBA" id="ARBA00023067"/>
    </source>
</evidence>
<sequence>MRKMAPSKKSPPRQSDESESDPDEPVKKARKKTNKPITTTKKPEEDSEPKTLRPNLNESYQDDESEDLMNLVIPDKPLCFTKQNNNGERLMIVKIEATNFKSYFGTSEIGPFHKSFTSIIGPNGSGKSNVIDSLLFVFGFRSGKIRSKKISNLIHSSAGKQCDSCTVSIYFQKIIDKDEDNYEIIAGSRFSISRTGYKNNSSTYAIDGRNVPLKEVENRLKKVEIDLTHNRFLILQGEVEAISMMKPKGVNQNEEGMLEYLEDIIGSNRFMVPITKFEARVSKLSMESSQQRCRQETARATKCALEPDVREAVEYLTKENDVTILKSKLEQRKKLKYNDQLGPLKDELDAKKEEMKVIGEKLDENKKGSKDNEKMDKELNKQKAEAEAEFDKAKQEIEDDVTEEKKRKQNLKRLTTDIEKMAAEKEKEEKKKDSLLEAPEKAAKKIEKLKVESENLKEIEKSANEKADENLAIFDARSEEFQEAKTEAENEYAKENEILNDKKGKASIAEAELQDLKKMADKGKNTVVELKAKLEETENKIVSEEEEIAEITPKIEENQELFNEANRDGPAARAKEQQLDRNIREIRGKIMDMSNQQQMFQSGNRALEALMKEKNEGRLPGFLGRLGDLGAIDSKFDVAISTNCGSLNSFVCETADSSAKAIDFLCAQRLGRANFISIDKLQVNTARMNQKPEDFPAPRLFDLIKCEEYAKPVFYFACNDLLVVKDLGEAQRLDRAHNHKYVFVTLDGGKLSNDGSITGGGQPIRGLIGSEVKVQRRDTNGNANEIQKLQQEVEKLQEEYKQVAPKAKALDEQLFTSRNEIKKYTERLKVLKLSLEQNRTKIVTLKKTIEIQEIEAKKVEVDPKDIEEKQEVVRKLVQERDEADRNASKARKIVDEVTSKVDAMFKELVECHRKEAKDAREKRLTIEKTIAKETGTINNSERNIGKCEERIAQLEKDMEKRQKDIEKVEENQVDENALEEKQKKLKELEEKMKEFDEKFKEMREAKMTLGKEELELEKNLKDIAELVNIDENISKLALNPVPRFAFLNPSQKPEDLRIELTEEIDRAIIDLPSEELEKRIAVCRETIANEAYSLEHQLRHIQSSEQEYVDLGGDGKSTKIQMLSEDELRAFTGEQIEEMQFNRKRFEQELEAMKNKVNLCVIDEYFEKVKKYNMETAKANDINRNYDLHRTKMCLLKRNRAEEFHYGFMFISQSVREVYQMLTAGGDADLVAKSGTDPFSEGIQFLVRPAKKSWKHIENLSGGEKTLASLSLVFALHTFRPTPFYVMDEIDAALDYRNVSIIGNYVKARTKNAQFIIISLRNNMFELANRLVGIYKVDDCTKNVAVDPVKICEKSKEIFFQLSGKVSCTLPQEVTAEYQKQKSAMKKAQTAQEKQYDAFPSSKDIDRAEQILHMQNRLGSVISRQQDRNDAGLDSNRPQTSASTTNRPISQASTRPESRILEQLKIPNVRLVATTTPPLPVPTEQLSEVDETVPETSESQKHRATEEAAVEDMEIEESRSNGTLTAVSVTNGNDAIVNQEIDENQRV</sequence>
<evidence type="ECO:0000256" key="11">
    <source>
        <dbReference type="ARBA" id="ARBA00023306"/>
    </source>
</evidence>
<feature type="domain" description="SMC hinge" evidence="14">
    <location>
        <begin position="620"/>
        <end position="734"/>
    </location>
</feature>
<feature type="region of interest" description="Disordered" evidence="13">
    <location>
        <begin position="360"/>
        <end position="409"/>
    </location>
</feature>
<dbReference type="Gene3D" id="3.40.50.300">
    <property type="entry name" value="P-loop containing nucleotide triphosphate hydrolases"/>
    <property type="match status" value="2"/>
</dbReference>
<dbReference type="GO" id="GO:0005634">
    <property type="term" value="C:nucleus"/>
    <property type="evidence" value="ECO:0007669"/>
    <property type="project" value="UniProtKB-SubCell"/>
</dbReference>
<feature type="compositionally biased region" description="Basic and acidic residues" evidence="13">
    <location>
        <begin position="360"/>
        <end position="396"/>
    </location>
</feature>
<organism evidence="15 16">
    <name type="scientific">Caenorhabditis angaria</name>
    <dbReference type="NCBI Taxonomy" id="860376"/>
    <lineage>
        <taxon>Eukaryota</taxon>
        <taxon>Metazoa</taxon>
        <taxon>Ecdysozoa</taxon>
        <taxon>Nematoda</taxon>
        <taxon>Chromadorea</taxon>
        <taxon>Rhabditida</taxon>
        <taxon>Rhabditina</taxon>
        <taxon>Rhabditomorpha</taxon>
        <taxon>Rhabditoidea</taxon>
        <taxon>Rhabditidae</taxon>
        <taxon>Peloderinae</taxon>
        <taxon>Caenorhabditis</taxon>
    </lineage>
</organism>
<keyword evidence="10" id="KW-0539">Nucleus</keyword>
<dbReference type="InterPro" id="IPR010935">
    <property type="entry name" value="SMC_hinge"/>
</dbReference>
<evidence type="ECO:0000256" key="12">
    <source>
        <dbReference type="SAM" id="Coils"/>
    </source>
</evidence>
<keyword evidence="5" id="KW-0547">Nucleotide-binding</keyword>
<evidence type="ECO:0000256" key="6">
    <source>
        <dbReference type="ARBA" id="ARBA00022776"/>
    </source>
</evidence>